<organism evidence="1 2">
    <name type="scientific">Cellulomonas terrae</name>
    <dbReference type="NCBI Taxonomy" id="311234"/>
    <lineage>
        <taxon>Bacteria</taxon>
        <taxon>Bacillati</taxon>
        <taxon>Actinomycetota</taxon>
        <taxon>Actinomycetes</taxon>
        <taxon>Micrococcales</taxon>
        <taxon>Cellulomonadaceae</taxon>
        <taxon>Cellulomonas</taxon>
    </lineage>
</organism>
<dbReference type="AlphaFoldDB" id="A0A511JQ94"/>
<name>A0A511JQ94_9CELL</name>
<comment type="caution">
    <text evidence="1">The sequence shown here is derived from an EMBL/GenBank/DDBJ whole genome shotgun (WGS) entry which is preliminary data.</text>
</comment>
<keyword evidence="2" id="KW-1185">Reference proteome</keyword>
<evidence type="ECO:0000313" key="1">
    <source>
        <dbReference type="EMBL" id="GEM00201.1"/>
    </source>
</evidence>
<dbReference type="Proteomes" id="UP000321049">
    <property type="component" value="Unassembled WGS sequence"/>
</dbReference>
<proteinExistence type="predicted"/>
<accession>A0A511JQ94</accession>
<reference evidence="1 2" key="1">
    <citation type="submission" date="2019-07" db="EMBL/GenBank/DDBJ databases">
        <title>Whole genome shotgun sequence of Cellulomonas terrae NBRC 100819.</title>
        <authorList>
            <person name="Hosoyama A."/>
            <person name="Uohara A."/>
            <person name="Ohji S."/>
            <person name="Ichikawa N."/>
        </authorList>
    </citation>
    <scope>NUCLEOTIDE SEQUENCE [LARGE SCALE GENOMIC DNA]</scope>
    <source>
        <strain evidence="1 2">NBRC 100819</strain>
    </source>
</reference>
<dbReference type="EMBL" id="BJWH01000029">
    <property type="protein sequence ID" value="GEM00201.1"/>
    <property type="molecule type" value="Genomic_DNA"/>
</dbReference>
<evidence type="ECO:0000313" key="2">
    <source>
        <dbReference type="Proteomes" id="UP000321049"/>
    </source>
</evidence>
<protein>
    <submittedName>
        <fullName evidence="1">Uncharacterized protein</fullName>
    </submittedName>
</protein>
<gene>
    <name evidence="1" type="ORF">CTE05_37470</name>
</gene>
<sequence>MPTRIAADDEAGGQPGARVCAAAAPSRRPEVACVHIGDAPATAASGVLAGSRWNGIPRPLATAGLWCRSVREHDLWDSAPVRCEKR</sequence>